<reference evidence="1" key="1">
    <citation type="submission" date="2014-11" db="EMBL/GenBank/DDBJ databases">
        <authorList>
            <person name="Amaro Gonzalez C."/>
        </authorList>
    </citation>
    <scope>NUCLEOTIDE SEQUENCE</scope>
</reference>
<reference evidence="1" key="2">
    <citation type="journal article" date="2015" name="Fish Shellfish Immunol.">
        <title>Early steps in the European eel (Anguilla anguilla)-Vibrio vulnificus interaction in the gills: Role of the RtxA13 toxin.</title>
        <authorList>
            <person name="Callol A."/>
            <person name="Pajuelo D."/>
            <person name="Ebbesson L."/>
            <person name="Teles M."/>
            <person name="MacKenzie S."/>
            <person name="Amaro C."/>
        </authorList>
    </citation>
    <scope>NUCLEOTIDE SEQUENCE</scope>
</reference>
<accession>A0A0E9QNM4</accession>
<organism evidence="1">
    <name type="scientific">Anguilla anguilla</name>
    <name type="common">European freshwater eel</name>
    <name type="synonym">Muraena anguilla</name>
    <dbReference type="NCBI Taxonomy" id="7936"/>
    <lineage>
        <taxon>Eukaryota</taxon>
        <taxon>Metazoa</taxon>
        <taxon>Chordata</taxon>
        <taxon>Craniata</taxon>
        <taxon>Vertebrata</taxon>
        <taxon>Euteleostomi</taxon>
        <taxon>Actinopterygii</taxon>
        <taxon>Neopterygii</taxon>
        <taxon>Teleostei</taxon>
        <taxon>Anguilliformes</taxon>
        <taxon>Anguillidae</taxon>
        <taxon>Anguilla</taxon>
    </lineage>
</organism>
<evidence type="ECO:0000313" key="1">
    <source>
        <dbReference type="EMBL" id="JAH17890.1"/>
    </source>
</evidence>
<dbReference type="EMBL" id="GBXM01090687">
    <property type="protein sequence ID" value="JAH17890.1"/>
    <property type="molecule type" value="Transcribed_RNA"/>
</dbReference>
<dbReference type="AlphaFoldDB" id="A0A0E9QNM4"/>
<protein>
    <submittedName>
        <fullName evidence="1">Uncharacterized protein</fullName>
    </submittedName>
</protein>
<name>A0A0E9QNM4_ANGAN</name>
<proteinExistence type="predicted"/>
<sequence>MWKTSKPSMNRWTSWALAHFRLSSGFPAHKKQHTNFSLPSEPSACFSPVLRSHRKTA</sequence>